<dbReference type="EMBL" id="GGEC01065246">
    <property type="protein sequence ID" value="MBX45730.1"/>
    <property type="molecule type" value="Transcribed_RNA"/>
</dbReference>
<reference evidence="1" key="1">
    <citation type="submission" date="2018-02" db="EMBL/GenBank/DDBJ databases">
        <title>Rhizophora mucronata_Transcriptome.</title>
        <authorList>
            <person name="Meera S.P."/>
            <person name="Sreeshan A."/>
            <person name="Augustine A."/>
        </authorList>
    </citation>
    <scope>NUCLEOTIDE SEQUENCE</scope>
    <source>
        <tissue evidence="1">Leaf</tissue>
    </source>
</reference>
<proteinExistence type="predicted"/>
<name>A0A2P2NTF6_RHIMU</name>
<accession>A0A2P2NTF6</accession>
<sequence length="19" mass="2392">MTRTKNWKVKILFSLHLIY</sequence>
<dbReference type="AlphaFoldDB" id="A0A2P2NTF6"/>
<protein>
    <submittedName>
        <fullName evidence="1">Uncharacterized protein</fullName>
    </submittedName>
</protein>
<evidence type="ECO:0000313" key="1">
    <source>
        <dbReference type="EMBL" id="MBX45730.1"/>
    </source>
</evidence>
<organism evidence="1">
    <name type="scientific">Rhizophora mucronata</name>
    <name type="common">Asiatic mangrove</name>
    <dbReference type="NCBI Taxonomy" id="61149"/>
    <lineage>
        <taxon>Eukaryota</taxon>
        <taxon>Viridiplantae</taxon>
        <taxon>Streptophyta</taxon>
        <taxon>Embryophyta</taxon>
        <taxon>Tracheophyta</taxon>
        <taxon>Spermatophyta</taxon>
        <taxon>Magnoliopsida</taxon>
        <taxon>eudicotyledons</taxon>
        <taxon>Gunneridae</taxon>
        <taxon>Pentapetalae</taxon>
        <taxon>rosids</taxon>
        <taxon>fabids</taxon>
        <taxon>Malpighiales</taxon>
        <taxon>Rhizophoraceae</taxon>
        <taxon>Rhizophora</taxon>
    </lineage>
</organism>